<name>A0A0S7WPV5_UNCT6</name>
<dbReference type="STRING" id="1703770.AMJ39_08510"/>
<gene>
    <name evidence="3" type="ORF">AMJ39_08510</name>
</gene>
<evidence type="ECO:0000313" key="4">
    <source>
        <dbReference type="Proteomes" id="UP000052008"/>
    </source>
</evidence>
<dbReference type="EMBL" id="LIZS01000073">
    <property type="protein sequence ID" value="KPJ52180.1"/>
    <property type="molecule type" value="Genomic_DNA"/>
</dbReference>
<evidence type="ECO:0000313" key="3">
    <source>
        <dbReference type="EMBL" id="KPJ52180.1"/>
    </source>
</evidence>
<dbReference type="InterPro" id="IPR018391">
    <property type="entry name" value="PQQ_b-propeller_rpt"/>
</dbReference>
<sequence length="790" mass="85824">MYSSWKLTSLLTVALTLAAGSALWAVGGTTALEDGAPAPAELVPLPTISPAAPMSYRLDAYPAVPDLEWPTLSNNMARQGHSPWQIDPNALTLAWQTTVTHDIFYSHPVVADGYVYIASGGASAGLTGHLNKIDLATGINTPLYVSPTTQGFMRTTATVKDGFVFFGTGGDSTFVCYDEATGALVWTATHDGVNIIKARFRYAPSIVADGLVYFGGDGGVLYCVDEYTGIKAWEFPLPGNIYNGPTLGTNDLLYIGNNYAGAVDYYLYALDPMTGAIVWSWSPQVHGGSAIDDGFSAATYYDHPTLGPTLYFGTGDYNLTPLDGHMYCLDADTGTMIWAVYNVGSAQASSPVLAEGPDQIVAIIGSHDLATMTGYDSEDGTVVWQYSPGVSSALGVSSAFSVPPALASSNVVFCAGQLGYGFAAWDAFTGVLLWNEPNPLATNAISGPCITKNPHGPGAYVIFAEAGTANGVVYCYYDATATLCPDEAWYFKGAYEDYAPAGMPDFDQKQDGWWVGADTSWTLCGPTAVADCFWWFDSKFNVPAGTPGDGWDRYPLVRDYQDALPPNLGPGPFQDDHSFDNVDHIATPWFPGGAPPVMPPFVPGWQDPPLPIEPWGELVERLAWYMDTDGVRTGSPHKGTKVIDMEEAIDLWLEEAELSDRLFEHTEAHPDFYWIEEEIEKSQDVILLLGFWEEYPPGSNEWWRIGGHFVTCAGVNSDWQMLAFSDPFFDNAELGFPGNVYSNPNPWGLPHPPPPHLPTAHNDAWNASHDFYQVWPNSPTPSDWWIPNYP</sequence>
<organism evidence="3 4">
    <name type="scientific">candidate division TA06 bacterium DG_24</name>
    <dbReference type="NCBI Taxonomy" id="1703770"/>
    <lineage>
        <taxon>Bacteria</taxon>
        <taxon>Bacteria division TA06</taxon>
    </lineage>
</organism>
<dbReference type="InterPro" id="IPR002372">
    <property type="entry name" value="PQQ_rpt_dom"/>
</dbReference>
<feature type="domain" description="Pyrrolo-quinoline quinone repeat" evidence="2">
    <location>
        <begin position="173"/>
        <end position="323"/>
    </location>
</feature>
<dbReference type="SUPFAM" id="SSF50998">
    <property type="entry name" value="Quinoprotein alcohol dehydrogenase-like"/>
    <property type="match status" value="1"/>
</dbReference>
<dbReference type="Gene3D" id="2.130.10.10">
    <property type="entry name" value="YVTN repeat-like/Quinoprotein amine dehydrogenase"/>
    <property type="match status" value="2"/>
</dbReference>
<dbReference type="InterPro" id="IPR015943">
    <property type="entry name" value="WD40/YVTN_repeat-like_dom_sf"/>
</dbReference>
<dbReference type="AlphaFoldDB" id="A0A0S7WPV5"/>
<dbReference type="SMART" id="SM00564">
    <property type="entry name" value="PQQ"/>
    <property type="match status" value="5"/>
</dbReference>
<evidence type="ECO:0000259" key="2">
    <source>
        <dbReference type="Pfam" id="PF13360"/>
    </source>
</evidence>
<dbReference type="InterPro" id="IPR011047">
    <property type="entry name" value="Quinoprotein_ADH-like_sf"/>
</dbReference>
<protein>
    <recommendedName>
        <fullName evidence="2">Pyrrolo-quinoline quinone repeat domain-containing protein</fullName>
    </recommendedName>
</protein>
<feature type="chain" id="PRO_5006639558" description="Pyrrolo-quinoline quinone repeat domain-containing protein" evidence="1">
    <location>
        <begin position="25"/>
        <end position="790"/>
    </location>
</feature>
<accession>A0A0S7WPV5</accession>
<feature type="domain" description="Pyrrolo-quinoline quinone repeat" evidence="2">
    <location>
        <begin position="324"/>
        <end position="440"/>
    </location>
</feature>
<dbReference type="PANTHER" id="PTHR34512:SF30">
    <property type="entry name" value="OUTER MEMBRANE PROTEIN ASSEMBLY FACTOR BAMB"/>
    <property type="match status" value="1"/>
</dbReference>
<dbReference type="Proteomes" id="UP000052008">
    <property type="component" value="Unassembled WGS sequence"/>
</dbReference>
<reference evidence="3 4" key="1">
    <citation type="journal article" date="2015" name="Microbiome">
        <title>Genomic resolution of linkages in carbon, nitrogen, and sulfur cycling among widespread estuary sediment bacteria.</title>
        <authorList>
            <person name="Baker B.J."/>
            <person name="Lazar C.S."/>
            <person name="Teske A.P."/>
            <person name="Dick G.J."/>
        </authorList>
    </citation>
    <scope>NUCLEOTIDE SEQUENCE [LARGE SCALE GENOMIC DNA]</scope>
    <source>
        <strain evidence="3">DG_24</strain>
    </source>
</reference>
<comment type="caution">
    <text evidence="3">The sequence shown here is derived from an EMBL/GenBank/DDBJ whole genome shotgun (WGS) entry which is preliminary data.</text>
</comment>
<evidence type="ECO:0000256" key="1">
    <source>
        <dbReference type="SAM" id="SignalP"/>
    </source>
</evidence>
<dbReference type="Pfam" id="PF13360">
    <property type="entry name" value="PQQ_2"/>
    <property type="match status" value="2"/>
</dbReference>
<proteinExistence type="predicted"/>
<feature type="non-terminal residue" evidence="3">
    <location>
        <position position="790"/>
    </location>
</feature>
<dbReference type="PANTHER" id="PTHR34512">
    <property type="entry name" value="CELL SURFACE PROTEIN"/>
    <property type="match status" value="1"/>
</dbReference>
<feature type="signal peptide" evidence="1">
    <location>
        <begin position="1"/>
        <end position="24"/>
    </location>
</feature>
<keyword evidence="1" id="KW-0732">Signal</keyword>